<comment type="catalytic activity">
    <reaction evidence="1 6">
        <text>2-(N(omega)-L-arginino)succinate = fumarate + L-arginine</text>
        <dbReference type="Rhea" id="RHEA:24020"/>
        <dbReference type="ChEBI" id="CHEBI:29806"/>
        <dbReference type="ChEBI" id="CHEBI:32682"/>
        <dbReference type="ChEBI" id="CHEBI:57472"/>
        <dbReference type="EC" id="4.3.2.1"/>
    </reaction>
</comment>
<name>A0A0W0VEV4_9GAMM</name>
<feature type="domain" description="Fumarate lyase N-terminal" evidence="7">
    <location>
        <begin position="8"/>
        <end position="302"/>
    </location>
</feature>
<keyword evidence="6 9" id="KW-0456">Lyase</keyword>
<dbReference type="Pfam" id="PF14698">
    <property type="entry name" value="ASL_C2"/>
    <property type="match status" value="1"/>
</dbReference>
<evidence type="ECO:0000313" key="9">
    <source>
        <dbReference type="EMBL" id="KTD18634.1"/>
    </source>
</evidence>
<dbReference type="PANTHER" id="PTHR43814:SF1">
    <property type="entry name" value="ARGININOSUCCINATE LYASE"/>
    <property type="match status" value="1"/>
</dbReference>
<dbReference type="SUPFAM" id="SSF48557">
    <property type="entry name" value="L-aspartase-like"/>
    <property type="match status" value="1"/>
</dbReference>
<dbReference type="GO" id="GO:0042450">
    <property type="term" value="P:L-arginine biosynthetic process via ornithine"/>
    <property type="evidence" value="ECO:0007669"/>
    <property type="project" value="UniProtKB-UniRule"/>
</dbReference>
<dbReference type="Proteomes" id="UP000055035">
    <property type="component" value="Unassembled WGS sequence"/>
</dbReference>
<dbReference type="PROSITE" id="PS00163">
    <property type="entry name" value="FUMARATE_LYASES"/>
    <property type="match status" value="1"/>
</dbReference>
<dbReference type="RefSeq" id="WP_058469882.1">
    <property type="nucleotide sequence ID" value="NZ_CAAAIC010000011.1"/>
</dbReference>
<dbReference type="GO" id="GO:0004056">
    <property type="term" value="F:argininosuccinate lyase activity"/>
    <property type="evidence" value="ECO:0007669"/>
    <property type="project" value="UniProtKB-UniRule"/>
</dbReference>
<accession>A0A0W0VEV4</accession>
<keyword evidence="6" id="KW-0028">Amino-acid biosynthesis</keyword>
<dbReference type="InterPro" id="IPR020557">
    <property type="entry name" value="Fumarate_lyase_CS"/>
</dbReference>
<dbReference type="HAMAP" id="MF_00006">
    <property type="entry name" value="Arg_succ_lyase"/>
    <property type="match status" value="1"/>
</dbReference>
<dbReference type="InterPro" id="IPR000362">
    <property type="entry name" value="Fumarate_lyase_fam"/>
</dbReference>
<dbReference type="Gene3D" id="1.10.40.30">
    <property type="entry name" value="Fumarase/aspartase (C-terminal domain)"/>
    <property type="match status" value="1"/>
</dbReference>
<dbReference type="Gene3D" id="1.10.275.10">
    <property type="entry name" value="Fumarase/aspartase (N-terminal domain)"/>
    <property type="match status" value="1"/>
</dbReference>
<dbReference type="NCBIfam" id="TIGR00838">
    <property type="entry name" value="argH"/>
    <property type="match status" value="1"/>
</dbReference>
<evidence type="ECO:0000313" key="10">
    <source>
        <dbReference type="Proteomes" id="UP000055035"/>
    </source>
</evidence>
<dbReference type="FunFam" id="1.20.200.10:FF:000015">
    <property type="entry name" value="argininosuccinate lyase isoform X2"/>
    <property type="match status" value="1"/>
</dbReference>
<keyword evidence="6" id="KW-0963">Cytoplasm</keyword>
<evidence type="ECO:0000256" key="2">
    <source>
        <dbReference type="ARBA" id="ARBA00004941"/>
    </source>
</evidence>
<comment type="similarity">
    <text evidence="3">In the N-terminal section; belongs to the lyase 1 family. Argininosuccinate lyase subfamily.</text>
</comment>
<feature type="domain" description="Argininosuccinate lyase C-terminal" evidence="8">
    <location>
        <begin position="365"/>
        <end position="408"/>
    </location>
</feature>
<dbReference type="Gene3D" id="1.20.200.10">
    <property type="entry name" value="Fumarase/aspartase (Central domain)"/>
    <property type="match status" value="1"/>
</dbReference>
<dbReference type="EMBL" id="LNYJ01000004">
    <property type="protein sequence ID" value="KTD18634.1"/>
    <property type="molecule type" value="Genomic_DNA"/>
</dbReference>
<evidence type="ECO:0000259" key="8">
    <source>
        <dbReference type="Pfam" id="PF14698"/>
    </source>
</evidence>
<reference evidence="9 10" key="1">
    <citation type="submission" date="2015-11" db="EMBL/GenBank/DDBJ databases">
        <title>Genomic analysis of 38 Legionella species identifies large and diverse effector repertoires.</title>
        <authorList>
            <person name="Burstein D."/>
            <person name="Amaro F."/>
            <person name="Zusman T."/>
            <person name="Lifshitz Z."/>
            <person name="Cohen O."/>
            <person name="Gilbert J.A."/>
            <person name="Pupko T."/>
            <person name="Shuman H.A."/>
            <person name="Segal G."/>
        </authorList>
    </citation>
    <scope>NUCLEOTIDE SEQUENCE [LARGE SCALE GENOMIC DNA]</scope>
    <source>
        <strain evidence="9 10">BL-540</strain>
    </source>
</reference>
<evidence type="ECO:0000256" key="5">
    <source>
        <dbReference type="ARBA" id="ARBA00022571"/>
    </source>
</evidence>
<dbReference type="InterPro" id="IPR029419">
    <property type="entry name" value="Arg_succ_lyase_C"/>
</dbReference>
<dbReference type="InterPro" id="IPR024083">
    <property type="entry name" value="Fumarase/histidase_N"/>
</dbReference>
<evidence type="ECO:0000256" key="1">
    <source>
        <dbReference type="ARBA" id="ARBA00000985"/>
    </source>
</evidence>
<keyword evidence="5 6" id="KW-0055">Arginine biosynthesis</keyword>
<dbReference type="Pfam" id="PF00206">
    <property type="entry name" value="Lyase_1"/>
    <property type="match status" value="1"/>
</dbReference>
<sequence>MTSKTWGGRFKKAIDERVAQFNASLSFDFLLFPYDIAGSKAHARMLAKQGLLTVVEAKQIEEALTEIEMELKEGQHVLDNSCEDVHMFIEQLLINKLGEVGKKLHTGRSRNDQVALDLRLYSREAGQQIEELLRQLIATLNRLAEQHQNDRLPGYTHLQPAQPIYLGWFFKAYLSMFQRDMSRFEDWHKRMNFSPLGAGALAGSNLPLDRHWVAEQLGFQGIIDNTIDAVSDRDFVIEFCSVAAIIMMHLSRLCEDLILWASEEFHFVELDDAFATGSSLMPNKKNPDVLELIRGKTGRVYGHLAAILTVMKALPLSYNKDMQEDKEILFDKVNTLKACLSIIRPFLENLHFNTTAMEERANSGYLEATHVLEELVLQGVPFRDAHHLVGQWVKQAIDEQCSLAEIIQQQNNHLNLDSKD</sequence>
<keyword evidence="10" id="KW-1185">Reference proteome</keyword>
<dbReference type="FunFam" id="1.10.275.10:FF:000002">
    <property type="entry name" value="Argininosuccinate lyase"/>
    <property type="match status" value="1"/>
</dbReference>
<dbReference type="CDD" id="cd01359">
    <property type="entry name" value="Argininosuccinate_lyase"/>
    <property type="match status" value="1"/>
</dbReference>
<organism evidence="9 10">
    <name type="scientific">Legionella jordanis</name>
    <dbReference type="NCBI Taxonomy" id="456"/>
    <lineage>
        <taxon>Bacteria</taxon>
        <taxon>Pseudomonadati</taxon>
        <taxon>Pseudomonadota</taxon>
        <taxon>Gammaproteobacteria</taxon>
        <taxon>Legionellales</taxon>
        <taxon>Legionellaceae</taxon>
        <taxon>Legionella</taxon>
    </lineage>
</organism>
<dbReference type="PRINTS" id="PR00149">
    <property type="entry name" value="FUMRATELYASE"/>
</dbReference>
<comment type="subcellular location">
    <subcellularLocation>
        <location evidence="6">Cytoplasm</location>
    </subcellularLocation>
</comment>
<dbReference type="PRINTS" id="PR00145">
    <property type="entry name" value="ARGSUCLYASE"/>
</dbReference>
<comment type="pathway">
    <text evidence="2 6">Amino-acid biosynthesis; L-arginine biosynthesis; L-arginine from L-ornithine and carbamoyl phosphate: step 3/3.</text>
</comment>
<comment type="caution">
    <text evidence="9">The sequence shown here is derived from an EMBL/GenBank/DDBJ whole genome shotgun (WGS) entry which is preliminary data.</text>
</comment>
<dbReference type="STRING" id="456.Ljor_0298"/>
<dbReference type="PANTHER" id="PTHR43814">
    <property type="entry name" value="ARGININOSUCCINATE LYASE"/>
    <property type="match status" value="1"/>
</dbReference>
<dbReference type="InterPro" id="IPR009049">
    <property type="entry name" value="Argininosuccinate_lyase"/>
</dbReference>
<dbReference type="EC" id="4.3.2.1" evidence="4 6"/>
<evidence type="ECO:0000256" key="3">
    <source>
        <dbReference type="ARBA" id="ARBA00005552"/>
    </source>
</evidence>
<dbReference type="GO" id="GO:0005829">
    <property type="term" value="C:cytosol"/>
    <property type="evidence" value="ECO:0007669"/>
    <property type="project" value="TreeGrafter"/>
</dbReference>
<dbReference type="InterPro" id="IPR008948">
    <property type="entry name" value="L-Aspartase-like"/>
</dbReference>
<dbReference type="UniPathway" id="UPA00068">
    <property type="reaction ID" value="UER00114"/>
</dbReference>
<evidence type="ECO:0000256" key="6">
    <source>
        <dbReference type="HAMAP-Rule" id="MF_00006"/>
    </source>
</evidence>
<evidence type="ECO:0000256" key="4">
    <source>
        <dbReference type="ARBA" id="ARBA00012338"/>
    </source>
</evidence>
<gene>
    <name evidence="6 9" type="primary">argH</name>
    <name evidence="9" type="ORF">Ljor_0298</name>
</gene>
<protein>
    <recommendedName>
        <fullName evidence="4 6">Argininosuccinate lyase</fullName>
        <shortName evidence="6">ASAL</shortName>
        <ecNumber evidence="4 6">4.3.2.1</ecNumber>
    </recommendedName>
    <alternativeName>
        <fullName evidence="6">Arginosuccinase</fullName>
    </alternativeName>
</protein>
<evidence type="ECO:0000259" key="7">
    <source>
        <dbReference type="Pfam" id="PF00206"/>
    </source>
</evidence>
<dbReference type="AlphaFoldDB" id="A0A0W0VEV4"/>
<dbReference type="PATRIC" id="fig|456.5.peg.316"/>
<dbReference type="OrthoDB" id="9769623at2"/>
<dbReference type="InterPro" id="IPR022761">
    <property type="entry name" value="Fumarate_lyase_N"/>
</dbReference>
<proteinExistence type="inferred from homology"/>
<comment type="similarity">
    <text evidence="6">Belongs to the lyase 1 family. Argininosuccinate lyase subfamily.</text>
</comment>